<dbReference type="PANTHER" id="PTHR11567:SF110">
    <property type="entry name" value="2-PHOSPHOXYLOSE PHOSPHATASE 1"/>
    <property type="match status" value="1"/>
</dbReference>
<evidence type="ECO:0000256" key="1">
    <source>
        <dbReference type="ARBA" id="ARBA00005375"/>
    </source>
</evidence>
<keyword evidence="6" id="KW-0812">Transmembrane</keyword>
<dbReference type="OrthoDB" id="10262962at2759"/>
<evidence type="ECO:0000256" key="3">
    <source>
        <dbReference type="ARBA" id="ARBA00036311"/>
    </source>
</evidence>
<comment type="catalytic activity">
    <reaction evidence="3">
        <text>3-O-[beta-D-GlcA-(1-&gt;3)-beta-D-Gal-(1-&gt;3)-beta-D-Gal-(1-&gt;4)-beta-D-2-O-P-Xyl]-L-seryl-[protein] + H2O = 3-O-(beta-D-GlcA-(1-&gt;3)-beta-D-Gal-(1-&gt;3)-beta-D-Gal-(1-&gt;4)-beta-D-Xyl)-L-seryl-[protein] + phosphate</text>
        <dbReference type="Rhea" id="RHEA:56512"/>
        <dbReference type="Rhea" id="RHEA-COMP:12573"/>
        <dbReference type="Rhea" id="RHEA-COMP:14559"/>
        <dbReference type="ChEBI" id="CHEBI:15377"/>
        <dbReference type="ChEBI" id="CHEBI:43474"/>
        <dbReference type="ChEBI" id="CHEBI:132093"/>
        <dbReference type="ChEBI" id="CHEBI:140495"/>
    </reaction>
</comment>
<evidence type="ECO:0000313" key="8">
    <source>
        <dbReference type="RefSeq" id="XP_019637323.1"/>
    </source>
</evidence>
<dbReference type="GO" id="GO:0016791">
    <property type="term" value="F:phosphatase activity"/>
    <property type="evidence" value="ECO:0007669"/>
    <property type="project" value="TreeGrafter"/>
</dbReference>
<evidence type="ECO:0000313" key="7">
    <source>
        <dbReference type="Proteomes" id="UP000515135"/>
    </source>
</evidence>
<keyword evidence="2" id="KW-0378">Hydrolase</keyword>
<organism evidence="7 10">
    <name type="scientific">Branchiostoma belcheri</name>
    <name type="common">Amphioxus</name>
    <dbReference type="NCBI Taxonomy" id="7741"/>
    <lineage>
        <taxon>Eukaryota</taxon>
        <taxon>Metazoa</taxon>
        <taxon>Chordata</taxon>
        <taxon>Cephalochordata</taxon>
        <taxon>Leptocardii</taxon>
        <taxon>Amphioxiformes</taxon>
        <taxon>Branchiostomatidae</taxon>
        <taxon>Branchiostoma</taxon>
    </lineage>
</organism>
<dbReference type="Pfam" id="PF00328">
    <property type="entry name" value="His_Phos_2"/>
    <property type="match status" value="2"/>
</dbReference>
<dbReference type="AlphaFoldDB" id="A0A6P4Z7E0"/>
<dbReference type="GO" id="GO:0005794">
    <property type="term" value="C:Golgi apparatus"/>
    <property type="evidence" value="ECO:0007669"/>
    <property type="project" value="TreeGrafter"/>
</dbReference>
<dbReference type="GeneID" id="109479770"/>
<evidence type="ECO:0000256" key="5">
    <source>
        <dbReference type="ARBA" id="ARBA00041499"/>
    </source>
</evidence>
<dbReference type="RefSeq" id="XP_019637323.1">
    <property type="nucleotide sequence ID" value="XM_019781764.1"/>
</dbReference>
<keyword evidence="6" id="KW-1133">Transmembrane helix</keyword>
<comment type="similarity">
    <text evidence="1">Belongs to the histidine acid phosphatase family.</text>
</comment>
<evidence type="ECO:0000256" key="2">
    <source>
        <dbReference type="ARBA" id="ARBA00022801"/>
    </source>
</evidence>
<dbReference type="RefSeq" id="XP_019637324.1">
    <property type="nucleotide sequence ID" value="XM_019781765.1"/>
</dbReference>
<evidence type="ECO:0000256" key="6">
    <source>
        <dbReference type="SAM" id="Phobius"/>
    </source>
</evidence>
<protein>
    <recommendedName>
        <fullName evidence="4">2-phosphoxylose phosphatase 1</fullName>
    </recommendedName>
    <alternativeName>
        <fullName evidence="5">Acid phosphatase-like protein 2</fullName>
    </alternativeName>
</protein>
<keyword evidence="7" id="KW-1185">Reference proteome</keyword>
<evidence type="ECO:0000313" key="10">
    <source>
        <dbReference type="RefSeq" id="XP_019637325.1"/>
    </source>
</evidence>
<accession>A0A6P4Z7E0</accession>
<dbReference type="CDD" id="cd07061">
    <property type="entry name" value="HP_HAP_like"/>
    <property type="match status" value="1"/>
</dbReference>
<feature type="transmembrane region" description="Helical" evidence="6">
    <location>
        <begin position="12"/>
        <end position="36"/>
    </location>
</feature>
<dbReference type="SUPFAM" id="SSF53254">
    <property type="entry name" value="Phosphoglycerate mutase-like"/>
    <property type="match status" value="1"/>
</dbReference>
<keyword evidence="6" id="KW-0472">Membrane</keyword>
<evidence type="ECO:0000313" key="9">
    <source>
        <dbReference type="RefSeq" id="XP_019637324.1"/>
    </source>
</evidence>
<dbReference type="InterPro" id="IPR029033">
    <property type="entry name" value="His_PPase_superfam"/>
</dbReference>
<dbReference type="PANTHER" id="PTHR11567">
    <property type="entry name" value="ACID PHOSPHATASE-RELATED"/>
    <property type="match status" value="1"/>
</dbReference>
<evidence type="ECO:0000256" key="4">
    <source>
        <dbReference type="ARBA" id="ARBA00040357"/>
    </source>
</evidence>
<dbReference type="InterPro" id="IPR050645">
    <property type="entry name" value="Histidine_acid_phosphatase"/>
</dbReference>
<dbReference type="KEGG" id="bbel:109479770"/>
<proteinExistence type="inferred from homology"/>
<dbReference type="GO" id="GO:0006024">
    <property type="term" value="P:glycosaminoglycan biosynthetic process"/>
    <property type="evidence" value="ECO:0007669"/>
    <property type="project" value="TreeGrafter"/>
</dbReference>
<dbReference type="InterPro" id="IPR000560">
    <property type="entry name" value="His_Pase_clade-2"/>
</dbReference>
<reference evidence="8 9" key="1">
    <citation type="submission" date="2025-04" db="UniProtKB">
        <authorList>
            <consortium name="RefSeq"/>
        </authorList>
    </citation>
    <scope>IDENTIFICATION</scope>
    <source>
        <tissue evidence="8 9">Gonad</tissue>
    </source>
</reference>
<dbReference type="GO" id="GO:0050650">
    <property type="term" value="P:chondroitin sulfate proteoglycan biosynthetic process"/>
    <property type="evidence" value="ECO:0007669"/>
    <property type="project" value="TreeGrafter"/>
</dbReference>
<name>A0A6P4Z7E0_BRABE</name>
<sequence length="486" mass="55365">MRRADFNMRRKHAVVLLAASCLISCLTVFLISTWVYEDPHGKTKGRPQKYVTSQRAKIVNRDSNRTPSRHPSIGQQFLQEYCNVPNASVSGEEGDAPPGYHLESVQVLIRHGDRTTYYPIPGFNMEPWNCQLDPDRSPSHPKLPAFLESVIALKPEQVDRPLHKFSAYPQAKVCKYGHLTQQGAVQHLYNGEHLHNVYIKKWKLLLPNWNKSDVLLMTTKMSRTYQSAIAFLHTFLPNSDSENWFMHAVNSLVFCQRGKGCECNSKMTYFRMEASRYSHRTESAEGVVRVLKEIAHTFGMTRAELGSLTHVLDLFNTHLCHKIDLPCGKKTCLKMTQFDTLIKHFIENNRIRAEEGAFASYADLEMNPMLSVMLSLMKKSAPPKFVLYSGHDVTVSPLLYSLGIPETKWCPYATRVVFELWRDSAGSARYIRVLYNGVNVTDQLKFCAGHTKDGMCPLESFAFFVKKGVFEKLGADSYEEACMKMP</sequence>
<dbReference type="RefSeq" id="XP_019637325.1">
    <property type="nucleotide sequence ID" value="XM_019781766.1"/>
</dbReference>
<dbReference type="Gene3D" id="3.40.50.1240">
    <property type="entry name" value="Phosphoglycerate mutase-like"/>
    <property type="match status" value="1"/>
</dbReference>
<dbReference type="Proteomes" id="UP000515135">
    <property type="component" value="Unplaced"/>
</dbReference>
<gene>
    <name evidence="8 9 10" type="primary">LOC109479770</name>
</gene>